<name>A0A2Z6QIV2_9GLOM</name>
<evidence type="ECO:0000313" key="3">
    <source>
        <dbReference type="EMBL" id="GBB90027.1"/>
    </source>
</evidence>
<comment type="similarity">
    <text evidence="1">Belongs to the sel-1 family.</text>
</comment>
<keyword evidence="4" id="KW-1185">Reference proteome</keyword>
<dbReference type="InterPro" id="IPR011990">
    <property type="entry name" value="TPR-like_helical_dom_sf"/>
</dbReference>
<evidence type="ECO:0000313" key="4">
    <source>
        <dbReference type="Proteomes" id="UP000247702"/>
    </source>
</evidence>
<dbReference type="PANTHER" id="PTHR11102">
    <property type="entry name" value="SEL-1-LIKE PROTEIN"/>
    <property type="match status" value="1"/>
</dbReference>
<dbReference type="SUPFAM" id="SSF56112">
    <property type="entry name" value="Protein kinase-like (PK-like)"/>
    <property type="match status" value="1"/>
</dbReference>
<gene>
    <name evidence="3" type="ORF">RclHR1_01690012</name>
</gene>
<proteinExistence type="inferred from homology"/>
<sequence length="544" mass="62763">MIADLGLSKQLTDTPTNSIIAGVVGYIDPWCFENKRSGDKKSDIYSLGILLWEITSGHSPYMDIGEQFISYRVGKGHRENSIEGTPPDYVGLYKKCWNVEPKITSKNLISIITNTIKTFDWNISSPKEKNDNDNNLDDTELDRLVDDIVKGYLKNNNNGKTKSFGVGKDEKESFKWYDIASKKGDINGHFEIGECYYNGIGIEKDSIKALEYYQLAADKGLNIALFNLAKYYYNNNISNKFTTSFDYYKKSAENGYVPSQYYVAKCYHNGYGNKKRNKKEALEWFRKYQENDGSWNITDEIKDEVNEPELVKALNEIVEEYKKNNDIGTTKKFDFNYILEKYKSQSTRIFNYLKDNQTSIQQHYEVVIGTFYKEGFGVKKDDKESFTWYNTASQKGDINGHFELGKCYYNGIGVEKDCKKALKYYQQAAEEGLNIALCNLAEYFKDNEDKSKAFGYYKKSAKGGFVQSCYYVANCYNIGYSKKRNIKKALTWFEEYQKNDGSWEISEEITKVEKQLTEYSDQKKETSLSKRLSLKSSRSSSSNL</sequence>
<evidence type="ECO:0000259" key="2">
    <source>
        <dbReference type="PROSITE" id="PS50011"/>
    </source>
</evidence>
<dbReference type="Gene3D" id="1.10.510.10">
    <property type="entry name" value="Transferase(Phosphotransferase) domain 1"/>
    <property type="match status" value="1"/>
</dbReference>
<reference evidence="3 4" key="1">
    <citation type="submission" date="2017-11" db="EMBL/GenBank/DDBJ databases">
        <title>The genome of Rhizophagus clarus HR1 reveals common genetic basis of auxotrophy among arbuscular mycorrhizal fungi.</title>
        <authorList>
            <person name="Kobayashi Y."/>
        </authorList>
    </citation>
    <scope>NUCLEOTIDE SEQUENCE [LARGE SCALE GENOMIC DNA]</scope>
    <source>
        <strain evidence="3 4">HR1</strain>
    </source>
</reference>
<dbReference type="SMART" id="SM00671">
    <property type="entry name" value="SEL1"/>
    <property type="match status" value="8"/>
</dbReference>
<dbReference type="SUPFAM" id="SSF81901">
    <property type="entry name" value="HCP-like"/>
    <property type="match status" value="2"/>
</dbReference>
<organism evidence="3 4">
    <name type="scientific">Rhizophagus clarus</name>
    <dbReference type="NCBI Taxonomy" id="94130"/>
    <lineage>
        <taxon>Eukaryota</taxon>
        <taxon>Fungi</taxon>
        <taxon>Fungi incertae sedis</taxon>
        <taxon>Mucoromycota</taxon>
        <taxon>Glomeromycotina</taxon>
        <taxon>Glomeromycetes</taxon>
        <taxon>Glomerales</taxon>
        <taxon>Glomeraceae</taxon>
        <taxon>Rhizophagus</taxon>
    </lineage>
</organism>
<dbReference type="InterPro" id="IPR001245">
    <property type="entry name" value="Ser-Thr/Tyr_kinase_cat_dom"/>
</dbReference>
<dbReference type="Pfam" id="PF08238">
    <property type="entry name" value="Sel1"/>
    <property type="match status" value="8"/>
</dbReference>
<dbReference type="GO" id="GO:0004672">
    <property type="term" value="F:protein kinase activity"/>
    <property type="evidence" value="ECO:0007669"/>
    <property type="project" value="InterPro"/>
</dbReference>
<protein>
    <recommendedName>
        <fullName evidence="2">Protein kinase domain-containing protein</fullName>
    </recommendedName>
</protein>
<dbReference type="InterPro" id="IPR050767">
    <property type="entry name" value="Sel1_AlgK"/>
</dbReference>
<dbReference type="PROSITE" id="PS50011">
    <property type="entry name" value="PROTEIN_KINASE_DOM"/>
    <property type="match status" value="1"/>
</dbReference>
<comment type="caution">
    <text evidence="3">The sequence shown here is derived from an EMBL/GenBank/DDBJ whole genome shotgun (WGS) entry which is preliminary data.</text>
</comment>
<dbReference type="PANTHER" id="PTHR11102:SF160">
    <property type="entry name" value="ERAD-ASSOCIATED E3 UBIQUITIN-PROTEIN LIGASE COMPONENT HRD3"/>
    <property type="match status" value="1"/>
</dbReference>
<dbReference type="Pfam" id="PF07714">
    <property type="entry name" value="PK_Tyr_Ser-Thr"/>
    <property type="match status" value="1"/>
</dbReference>
<dbReference type="Proteomes" id="UP000247702">
    <property type="component" value="Unassembled WGS sequence"/>
</dbReference>
<accession>A0A2Z6QIV2</accession>
<dbReference type="Gene3D" id="1.25.40.10">
    <property type="entry name" value="Tetratricopeptide repeat domain"/>
    <property type="match status" value="2"/>
</dbReference>
<evidence type="ECO:0000256" key="1">
    <source>
        <dbReference type="ARBA" id="ARBA00038101"/>
    </source>
</evidence>
<dbReference type="GO" id="GO:0005524">
    <property type="term" value="F:ATP binding"/>
    <property type="evidence" value="ECO:0007669"/>
    <property type="project" value="InterPro"/>
</dbReference>
<dbReference type="InterPro" id="IPR011009">
    <property type="entry name" value="Kinase-like_dom_sf"/>
</dbReference>
<dbReference type="AlphaFoldDB" id="A0A2Z6QIV2"/>
<feature type="domain" description="Protein kinase" evidence="2">
    <location>
        <begin position="1"/>
        <end position="141"/>
    </location>
</feature>
<dbReference type="InterPro" id="IPR006597">
    <property type="entry name" value="Sel1-like"/>
</dbReference>
<dbReference type="EMBL" id="BEXD01000768">
    <property type="protein sequence ID" value="GBB90027.1"/>
    <property type="molecule type" value="Genomic_DNA"/>
</dbReference>
<dbReference type="InterPro" id="IPR000719">
    <property type="entry name" value="Prot_kinase_dom"/>
</dbReference>